<reference evidence="12 13" key="1">
    <citation type="submission" date="2017-12" db="EMBL/GenBank/DDBJ databases">
        <title>Bifidobacterium longum APC/DPC strains.</title>
        <authorList>
            <person name="Arboleya S."/>
        </authorList>
    </citation>
    <scope>NUCLEOTIDE SEQUENCE [LARGE SCALE GENOMIC DNA]</scope>
    <source>
        <strain evidence="12 13">APC1461</strain>
    </source>
</reference>
<dbReference type="Proteomes" id="UP000232928">
    <property type="component" value="Unassembled WGS sequence"/>
</dbReference>
<evidence type="ECO:0000256" key="5">
    <source>
        <dbReference type="ARBA" id="ARBA00022741"/>
    </source>
</evidence>
<dbReference type="GO" id="GO:0051607">
    <property type="term" value="P:defense response to virus"/>
    <property type="evidence" value="ECO:0007669"/>
    <property type="project" value="UniProtKB-KW"/>
</dbReference>
<dbReference type="SMART" id="SM00487">
    <property type="entry name" value="DEXDc"/>
    <property type="match status" value="1"/>
</dbReference>
<dbReference type="Pfam" id="PF00270">
    <property type="entry name" value="DEAD"/>
    <property type="match status" value="1"/>
</dbReference>
<dbReference type="PANTHER" id="PTHR47963:SF9">
    <property type="entry name" value="CRISPR-ASSOCIATED ENDONUCLEASE_HELICASE CAS3"/>
    <property type="match status" value="1"/>
</dbReference>
<dbReference type="GO" id="GO:0003723">
    <property type="term" value="F:RNA binding"/>
    <property type="evidence" value="ECO:0007669"/>
    <property type="project" value="TreeGrafter"/>
</dbReference>
<dbReference type="InterPro" id="IPR038257">
    <property type="entry name" value="CRISPR-assoc_Cas3_HD_sf"/>
</dbReference>
<evidence type="ECO:0000259" key="11">
    <source>
        <dbReference type="PROSITE" id="PS51643"/>
    </source>
</evidence>
<name>A0A2N0THM0_BIFLN</name>
<evidence type="ECO:0000313" key="12">
    <source>
        <dbReference type="EMBL" id="PKD14237.1"/>
    </source>
</evidence>
<keyword evidence="5" id="KW-0547">Nucleotide-binding</keyword>
<comment type="caution">
    <text evidence="12">The sequence shown here is derived from an EMBL/GenBank/DDBJ whole genome shotgun (WGS) entry which is preliminary data.</text>
</comment>
<dbReference type="CDD" id="cd17930">
    <property type="entry name" value="DEXHc_cas3"/>
    <property type="match status" value="1"/>
</dbReference>
<dbReference type="NCBIfam" id="TIGR01587">
    <property type="entry name" value="cas3_core"/>
    <property type="match status" value="1"/>
</dbReference>
<keyword evidence="3" id="KW-0540">Nuclease</keyword>
<dbReference type="InterPro" id="IPR014001">
    <property type="entry name" value="Helicase_ATP-bd"/>
</dbReference>
<evidence type="ECO:0000259" key="10">
    <source>
        <dbReference type="PROSITE" id="PS51192"/>
    </source>
</evidence>
<dbReference type="PANTHER" id="PTHR47963">
    <property type="entry name" value="DEAD-BOX ATP-DEPENDENT RNA HELICASE 47, MITOCHONDRIAL"/>
    <property type="match status" value="1"/>
</dbReference>
<evidence type="ECO:0000256" key="9">
    <source>
        <dbReference type="ARBA" id="ARBA00023118"/>
    </source>
</evidence>
<keyword evidence="9" id="KW-0051">Antiviral defense</keyword>
<keyword evidence="6" id="KW-0378">Hydrolase</keyword>
<evidence type="ECO:0000256" key="3">
    <source>
        <dbReference type="ARBA" id="ARBA00022722"/>
    </source>
</evidence>
<dbReference type="InterPro" id="IPR027417">
    <property type="entry name" value="P-loop_NTPase"/>
</dbReference>
<dbReference type="RefSeq" id="WP_198548281.1">
    <property type="nucleotide sequence ID" value="NZ_PJEG01000018.1"/>
</dbReference>
<dbReference type="Gene3D" id="3.40.50.300">
    <property type="entry name" value="P-loop containing nucleotide triphosphate hydrolases"/>
    <property type="match status" value="2"/>
</dbReference>
<dbReference type="CDD" id="cd09641">
    <property type="entry name" value="Cas3''_I"/>
    <property type="match status" value="1"/>
</dbReference>
<dbReference type="InterPro" id="IPR006674">
    <property type="entry name" value="HD_domain"/>
</dbReference>
<dbReference type="Pfam" id="PF22590">
    <property type="entry name" value="Cas3-like_C_2"/>
    <property type="match status" value="1"/>
</dbReference>
<dbReference type="Gene3D" id="1.10.3210.30">
    <property type="match status" value="1"/>
</dbReference>
<sequence>MNATFYARTSDHGYETCVEHLSMTGCLAGGFAQSFGHLDDGLLAGLVHDLGKYSDAFQRRIQNPDHSGLVDHSTAGAMLLVQNGCPLVSMAVAGHHAGLADFGSQGELEGATYSGRMNKAFSAGDRNPLSLANEGKVQLHIPQSAFQKGTKLVSGTTSMDGQPKEQSFYTDMMLTRMLFSALVDGDRLDAEFFTSNRENRAEHRLLEHLKERLGPEALENGQMPTWSALRQASLAMSVECDAEDQSQIERLTKIIENKANQYLNKPNKKPLDIKRCELLAQCLAYGQNTSYGTGLYTLTAPTGSGKTISSIAFALKHAHTNNLQRVIYVIPYTSIIDQTVSQFEEIFGTDAVLPHYSEAPYQLKDESDMDETDLKRALAAENWNTPIVVTTAVQFFESLYSNKTSRCRKLHNIANSVIVFDEAQTLPVPYLRPCIRAITELVERYGSTAVLCTATQPELQPLFDESFNSGSVQIPEISPFTNDDRDSFRRVTIKRIGDVALDALADQLGNHEQVLCVVNTRKKAQYLYDRLAQDDAEGSFCLTTLQCAADRQRLLSGIRNRLDGGKTCRVVSTSLIEAGVDIDFPTAYREETGLDSIIQTAGRCNREGHHSASESMVYVFSTEGGCAPFLQQSIAAFRTTANSHSDLTADDAIRTYFKEILCLRDGNTASKLTGNDALDKYRILPLHRFDENMPFATIAKRFKLIDTPTVPVYIPLPDEGARLCKQLEHGDIDRTLFRKLGKYAVNVWPRHLEKLQSVGAILAVGRGKNAEEDCFILRDPDLYSSRLGLKLDDATADGIFV</sequence>
<dbReference type="AlphaFoldDB" id="A0A2N0THM0"/>
<evidence type="ECO:0000256" key="8">
    <source>
        <dbReference type="ARBA" id="ARBA00022840"/>
    </source>
</evidence>
<dbReference type="InterPro" id="IPR054712">
    <property type="entry name" value="Cas3-like_dom"/>
</dbReference>
<dbReference type="InterPro" id="IPR050547">
    <property type="entry name" value="DEAD_box_RNA_helicases"/>
</dbReference>
<dbReference type="GO" id="GO:0004518">
    <property type="term" value="F:nuclease activity"/>
    <property type="evidence" value="ECO:0007669"/>
    <property type="project" value="UniProtKB-KW"/>
</dbReference>
<dbReference type="PROSITE" id="PS51192">
    <property type="entry name" value="HELICASE_ATP_BIND_1"/>
    <property type="match status" value="1"/>
</dbReference>
<keyword evidence="8" id="KW-0067">ATP-binding</keyword>
<keyword evidence="7" id="KW-0347">Helicase</keyword>
<dbReference type="InterPro" id="IPR006483">
    <property type="entry name" value="CRISPR-assoc_Cas3_HD"/>
</dbReference>
<comment type="similarity">
    <text evidence="1">In the N-terminal section; belongs to the CRISPR-associated nuclease Cas3-HD family.</text>
</comment>
<evidence type="ECO:0000313" key="13">
    <source>
        <dbReference type="Proteomes" id="UP000232928"/>
    </source>
</evidence>
<dbReference type="GO" id="GO:0016787">
    <property type="term" value="F:hydrolase activity"/>
    <property type="evidence" value="ECO:0007669"/>
    <property type="project" value="UniProtKB-KW"/>
</dbReference>
<dbReference type="SUPFAM" id="SSF52540">
    <property type="entry name" value="P-loop containing nucleoside triphosphate hydrolases"/>
    <property type="match status" value="1"/>
</dbReference>
<feature type="domain" description="HD Cas3-type" evidence="11">
    <location>
        <begin position="10"/>
        <end position="188"/>
    </location>
</feature>
<evidence type="ECO:0000256" key="6">
    <source>
        <dbReference type="ARBA" id="ARBA00022801"/>
    </source>
</evidence>
<comment type="similarity">
    <text evidence="2">In the central section; belongs to the CRISPR-associated helicase Cas3 family.</text>
</comment>
<feature type="domain" description="Helicase ATP-binding" evidence="10">
    <location>
        <begin position="298"/>
        <end position="474"/>
    </location>
</feature>
<evidence type="ECO:0000256" key="1">
    <source>
        <dbReference type="ARBA" id="ARBA00006847"/>
    </source>
</evidence>
<dbReference type="NCBIfam" id="TIGR01596">
    <property type="entry name" value="cas3_HD"/>
    <property type="match status" value="1"/>
</dbReference>
<dbReference type="EMBL" id="PJEG01000018">
    <property type="protein sequence ID" value="PKD14237.1"/>
    <property type="molecule type" value="Genomic_DNA"/>
</dbReference>
<dbReference type="GO" id="GO:0046872">
    <property type="term" value="F:metal ion binding"/>
    <property type="evidence" value="ECO:0007669"/>
    <property type="project" value="UniProtKB-KW"/>
</dbReference>
<dbReference type="PROSITE" id="PS51643">
    <property type="entry name" value="HD_CAS3"/>
    <property type="match status" value="1"/>
</dbReference>
<keyword evidence="4" id="KW-0479">Metal-binding</keyword>
<evidence type="ECO:0000256" key="4">
    <source>
        <dbReference type="ARBA" id="ARBA00022723"/>
    </source>
</evidence>
<evidence type="ECO:0000256" key="2">
    <source>
        <dbReference type="ARBA" id="ARBA00009046"/>
    </source>
</evidence>
<organism evidence="12 13">
    <name type="scientific">Bifidobacterium longum</name>
    <dbReference type="NCBI Taxonomy" id="216816"/>
    <lineage>
        <taxon>Bacteria</taxon>
        <taxon>Bacillati</taxon>
        <taxon>Actinomycetota</taxon>
        <taxon>Actinomycetes</taxon>
        <taxon>Bifidobacteriales</taxon>
        <taxon>Bifidobacteriaceae</taxon>
        <taxon>Bifidobacterium</taxon>
    </lineage>
</organism>
<accession>A0A2N0THM0</accession>
<protein>
    <submittedName>
        <fullName evidence="12">CRISPR-associated helicase Cas3</fullName>
    </submittedName>
</protein>
<dbReference type="GO" id="GO:0005524">
    <property type="term" value="F:ATP binding"/>
    <property type="evidence" value="ECO:0007669"/>
    <property type="project" value="UniProtKB-KW"/>
</dbReference>
<dbReference type="GO" id="GO:0003724">
    <property type="term" value="F:RNA helicase activity"/>
    <property type="evidence" value="ECO:0007669"/>
    <property type="project" value="TreeGrafter"/>
</dbReference>
<proteinExistence type="inferred from homology"/>
<gene>
    <name evidence="12" type="ORF">APC1461_1514</name>
</gene>
<dbReference type="InterPro" id="IPR011545">
    <property type="entry name" value="DEAD/DEAH_box_helicase_dom"/>
</dbReference>
<dbReference type="Pfam" id="PF01966">
    <property type="entry name" value="HD"/>
    <property type="match status" value="1"/>
</dbReference>
<evidence type="ECO:0000256" key="7">
    <source>
        <dbReference type="ARBA" id="ARBA00022806"/>
    </source>
</evidence>
<dbReference type="SUPFAM" id="SSF109604">
    <property type="entry name" value="HD-domain/PDEase-like"/>
    <property type="match status" value="1"/>
</dbReference>
<dbReference type="InterPro" id="IPR006474">
    <property type="entry name" value="Helicase_Cas3_CRISPR-ass_core"/>
</dbReference>